<evidence type="ECO:0000256" key="10">
    <source>
        <dbReference type="ARBA" id="ARBA00023237"/>
    </source>
</evidence>
<reference evidence="15" key="1">
    <citation type="submission" date="2019-02" db="EMBL/GenBank/DDBJ databases">
        <authorList>
            <person name="Li S.-H."/>
        </authorList>
    </citation>
    <scope>NUCLEOTIDE SEQUENCE</scope>
    <source>
        <strain evidence="15">IMCC14734</strain>
    </source>
</reference>
<keyword evidence="15" id="KW-0675">Receptor</keyword>
<keyword evidence="4" id="KW-0410">Iron transport</keyword>
<dbReference type="EMBL" id="SHNN01000005">
    <property type="protein sequence ID" value="MCX2983001.1"/>
    <property type="molecule type" value="Genomic_DNA"/>
</dbReference>
<evidence type="ECO:0000256" key="9">
    <source>
        <dbReference type="ARBA" id="ARBA00023136"/>
    </source>
</evidence>
<evidence type="ECO:0000256" key="11">
    <source>
        <dbReference type="PROSITE-ProRule" id="PRU01360"/>
    </source>
</evidence>
<organism evidence="15 16">
    <name type="scientific">Candidatus Litorirhabdus singularis</name>
    <dbReference type="NCBI Taxonomy" id="2518993"/>
    <lineage>
        <taxon>Bacteria</taxon>
        <taxon>Pseudomonadati</taxon>
        <taxon>Pseudomonadota</taxon>
        <taxon>Gammaproteobacteria</taxon>
        <taxon>Cellvibrionales</taxon>
        <taxon>Halieaceae</taxon>
        <taxon>Candidatus Litorirhabdus</taxon>
    </lineage>
</organism>
<evidence type="ECO:0000259" key="13">
    <source>
        <dbReference type="Pfam" id="PF00593"/>
    </source>
</evidence>
<comment type="subcellular location">
    <subcellularLocation>
        <location evidence="1 11">Cell outer membrane</location>
        <topology evidence="1 11">Multi-pass membrane protein</topology>
    </subcellularLocation>
</comment>
<dbReference type="Gene3D" id="2.40.170.20">
    <property type="entry name" value="TonB-dependent receptor, beta-barrel domain"/>
    <property type="match status" value="1"/>
</dbReference>
<keyword evidence="8 12" id="KW-0798">TonB box</keyword>
<evidence type="ECO:0000256" key="12">
    <source>
        <dbReference type="RuleBase" id="RU003357"/>
    </source>
</evidence>
<keyword evidence="7" id="KW-0406">Ion transport</keyword>
<dbReference type="PANTHER" id="PTHR32552:SF81">
    <property type="entry name" value="TONB-DEPENDENT OUTER MEMBRANE RECEPTOR"/>
    <property type="match status" value="1"/>
</dbReference>
<protein>
    <submittedName>
        <fullName evidence="15">TonB-dependent receptor</fullName>
    </submittedName>
</protein>
<dbReference type="RefSeq" id="WP_279247032.1">
    <property type="nucleotide sequence ID" value="NZ_SHNN01000005.1"/>
</dbReference>
<keyword evidence="9 11" id="KW-0472">Membrane</keyword>
<proteinExistence type="inferred from homology"/>
<evidence type="ECO:0000256" key="2">
    <source>
        <dbReference type="ARBA" id="ARBA00022448"/>
    </source>
</evidence>
<accession>A0ABT3TL66</accession>
<comment type="similarity">
    <text evidence="11 12">Belongs to the TonB-dependent receptor family.</text>
</comment>
<keyword evidence="3 11" id="KW-1134">Transmembrane beta strand</keyword>
<evidence type="ECO:0000256" key="5">
    <source>
        <dbReference type="ARBA" id="ARBA00022692"/>
    </source>
</evidence>
<feature type="domain" description="TonB-dependent receptor plug" evidence="14">
    <location>
        <begin position="50"/>
        <end position="157"/>
    </location>
</feature>
<dbReference type="InterPro" id="IPR036942">
    <property type="entry name" value="Beta-barrel_TonB_sf"/>
</dbReference>
<keyword evidence="6" id="KW-0408">Iron</keyword>
<keyword evidence="10 11" id="KW-0998">Cell outer membrane</keyword>
<dbReference type="PROSITE" id="PS52016">
    <property type="entry name" value="TONB_DEPENDENT_REC_3"/>
    <property type="match status" value="1"/>
</dbReference>
<dbReference type="Pfam" id="PF00593">
    <property type="entry name" value="TonB_dep_Rec_b-barrel"/>
    <property type="match status" value="1"/>
</dbReference>
<evidence type="ECO:0000256" key="1">
    <source>
        <dbReference type="ARBA" id="ARBA00004571"/>
    </source>
</evidence>
<dbReference type="InterPro" id="IPR012910">
    <property type="entry name" value="Plug_dom"/>
</dbReference>
<dbReference type="InterPro" id="IPR000531">
    <property type="entry name" value="Beta-barrel_TonB"/>
</dbReference>
<dbReference type="InterPro" id="IPR039426">
    <property type="entry name" value="TonB-dep_rcpt-like"/>
</dbReference>
<evidence type="ECO:0000256" key="4">
    <source>
        <dbReference type="ARBA" id="ARBA00022496"/>
    </source>
</evidence>
<comment type="caution">
    <text evidence="15">The sequence shown here is derived from an EMBL/GenBank/DDBJ whole genome shotgun (WGS) entry which is preliminary data.</text>
</comment>
<feature type="domain" description="TonB-dependent receptor-like beta-barrel" evidence="13">
    <location>
        <begin position="341"/>
        <end position="761"/>
    </location>
</feature>
<evidence type="ECO:0000259" key="14">
    <source>
        <dbReference type="Pfam" id="PF07715"/>
    </source>
</evidence>
<dbReference type="Proteomes" id="UP001143362">
    <property type="component" value="Unassembled WGS sequence"/>
</dbReference>
<name>A0ABT3TL66_9GAMM</name>
<gene>
    <name evidence="15" type="ORF">EYC98_19230</name>
</gene>
<evidence type="ECO:0000256" key="7">
    <source>
        <dbReference type="ARBA" id="ARBA00023065"/>
    </source>
</evidence>
<evidence type="ECO:0000313" key="16">
    <source>
        <dbReference type="Proteomes" id="UP001143362"/>
    </source>
</evidence>
<keyword evidence="16" id="KW-1185">Reference proteome</keyword>
<evidence type="ECO:0000313" key="15">
    <source>
        <dbReference type="EMBL" id="MCX2983001.1"/>
    </source>
</evidence>
<keyword evidence="5 11" id="KW-0812">Transmembrane</keyword>
<dbReference type="SUPFAM" id="SSF56935">
    <property type="entry name" value="Porins"/>
    <property type="match status" value="1"/>
</dbReference>
<evidence type="ECO:0000256" key="3">
    <source>
        <dbReference type="ARBA" id="ARBA00022452"/>
    </source>
</evidence>
<dbReference type="PANTHER" id="PTHR32552">
    <property type="entry name" value="FERRICHROME IRON RECEPTOR-RELATED"/>
    <property type="match status" value="1"/>
</dbReference>
<evidence type="ECO:0000256" key="8">
    <source>
        <dbReference type="ARBA" id="ARBA00023077"/>
    </source>
</evidence>
<evidence type="ECO:0000256" key="6">
    <source>
        <dbReference type="ARBA" id="ARBA00023004"/>
    </source>
</evidence>
<sequence>MGKNGVPASIFTRNGVAGAISLALTTTGYSDDSLMLEEILVTASKRETSLQDLPQAVTAFTTADIKRQGMLNMDDYVLKIPSLSMARREPGGTSLSFRGVAASGIQFNASPSAGMYLDEQPITSAGFNPDPRLIDIERVEALSGPQGTLFGEASQSGTLRIITNKPDTDEFSGWVEAETASVQDSDDYDAGVSAMVNMPLLEGKLALRLVGFTGKQAGYIDNVLGVSQEDSYGRPGQFTNAEFVEDDVNAATTSGGRAALRWNISDDWTLDAGAMFQKMELDGYGDTSPDAGVGDREQLRFKDESSTDDWYQLSLTLEGSTSWADIVLNGSYFEREFEYAADATDYLHDFDQKYDPNYYTIYDFGGHPRAERLNADDGKRWTLEGRLATPSDSSSRWHGLVGFYYGKSERTTKFTSNVQDFADTPAFAYLNYYQADTDPSLNGLQAGAWTGSETDGWYGNIYESDIEQKAVFGEVTFDITERFAVTAGGRWYDIERTWGSLQTGIVEGAWSSFADDYVLIDDTVDSSESDFVPKLNTTFRITDENLIYATYSEGFRAGGGNAVRSASVLPRQYDGDTVKNFEIGTKNTLLDGALNLNLVIYHMQWDDIQIQVTDPTIFALGFVNFPEAVIDGFEAEFAWMIAPGLTFSGSYTHTKAEISEDATIINEGELVAEVFKGQQLPITPENKAALALDYSFQSSFMGMEPYVRADYVYIGDSVNSLGIESIVFPVPPTEQSAYSLVNLRGGLSSDSWNFTLYVDNVTDEVAEQFYSNAYGSQQRLTINRPRTVGLNVRFSF</sequence>
<keyword evidence="2 11" id="KW-0813">Transport</keyword>
<dbReference type="Pfam" id="PF07715">
    <property type="entry name" value="Plug"/>
    <property type="match status" value="1"/>
</dbReference>